<dbReference type="InterPro" id="IPR057258">
    <property type="entry name" value="Ribosomal_uS3"/>
</dbReference>
<dbReference type="GO" id="GO:0003723">
    <property type="term" value="F:RNA binding"/>
    <property type="evidence" value="ECO:0007669"/>
    <property type="project" value="InterPro"/>
</dbReference>
<evidence type="ECO:0000256" key="1">
    <source>
        <dbReference type="ARBA" id="ARBA00004637"/>
    </source>
</evidence>
<dbReference type="GO" id="GO:0003735">
    <property type="term" value="F:structural constituent of ribosome"/>
    <property type="evidence" value="ECO:0007669"/>
    <property type="project" value="TreeGrafter"/>
</dbReference>
<dbReference type="GO" id="GO:2001235">
    <property type="term" value="P:positive regulation of apoptotic signaling pathway"/>
    <property type="evidence" value="ECO:0007669"/>
    <property type="project" value="TreeGrafter"/>
</dbReference>
<dbReference type="InterPro" id="IPR015946">
    <property type="entry name" value="KH_dom-like_a/b"/>
</dbReference>
<dbReference type="PANTHER" id="PTHR11760:SF32">
    <property type="entry name" value="SMALL RIBOSOMAL SUBUNIT PROTEIN US3"/>
    <property type="match status" value="1"/>
</dbReference>
<sequence>MTEIIILATSMQNVPGEKGQQVCRLTAVVQKRSSFPEGSVELYTEKVATRGLCAITQEESLYYRFLGGLAMWRRACYGMLCLDVTL</sequence>
<dbReference type="InterPro" id="IPR009019">
    <property type="entry name" value="KH_sf_prok-type"/>
</dbReference>
<dbReference type="GeneTree" id="ENSGT00950000184507"/>
<dbReference type="PANTHER" id="PTHR11760">
    <property type="entry name" value="30S/40S RIBOSOMAL PROTEIN S3"/>
    <property type="match status" value="1"/>
</dbReference>
<dbReference type="GO" id="GO:0005743">
    <property type="term" value="C:mitochondrial inner membrane"/>
    <property type="evidence" value="ECO:0007669"/>
    <property type="project" value="UniProtKB-SubCell"/>
</dbReference>
<organism evidence="2">
    <name type="scientific">Balaenoptera musculus</name>
    <name type="common">Blue whale</name>
    <dbReference type="NCBI Taxonomy" id="9771"/>
    <lineage>
        <taxon>Eukaryota</taxon>
        <taxon>Metazoa</taxon>
        <taxon>Chordata</taxon>
        <taxon>Craniata</taxon>
        <taxon>Vertebrata</taxon>
        <taxon>Euteleostomi</taxon>
        <taxon>Mammalia</taxon>
        <taxon>Eutheria</taxon>
        <taxon>Laurasiatheria</taxon>
        <taxon>Artiodactyla</taxon>
        <taxon>Whippomorpha</taxon>
        <taxon>Cetacea</taxon>
        <taxon>Mysticeti</taxon>
        <taxon>Balaenopteridae</taxon>
        <taxon>Balaenoptera</taxon>
    </lineage>
</organism>
<evidence type="ECO:0000313" key="2">
    <source>
        <dbReference type="Ensembl" id="ENSBMSP00010022200.1"/>
    </source>
</evidence>
<reference evidence="2" key="1">
    <citation type="submission" date="2023-09" db="UniProtKB">
        <authorList>
            <consortium name="Ensembl"/>
        </authorList>
    </citation>
    <scope>IDENTIFICATION</scope>
</reference>
<name>A0A8C0DP67_BALMU</name>
<dbReference type="Gene3D" id="3.30.300.20">
    <property type="match status" value="1"/>
</dbReference>
<dbReference type="SUPFAM" id="SSF54814">
    <property type="entry name" value="Prokaryotic type KH domain (KH-domain type II)"/>
    <property type="match status" value="1"/>
</dbReference>
<dbReference type="GO" id="GO:0005634">
    <property type="term" value="C:nucleus"/>
    <property type="evidence" value="ECO:0007669"/>
    <property type="project" value="TreeGrafter"/>
</dbReference>
<dbReference type="AlphaFoldDB" id="A0A8C0DP67"/>
<comment type="subcellular location">
    <subcellularLocation>
        <location evidence="1">Mitochondrion inner membrane</location>
        <topology evidence="1">Peripheral membrane protein</topology>
    </subcellularLocation>
</comment>
<proteinExistence type="predicted"/>
<dbReference type="Ensembl" id="ENSBMST00010024470.1">
    <property type="protein sequence ID" value="ENSBMSP00010022200.1"/>
    <property type="gene ID" value="ENSBMSG00010016143.1"/>
</dbReference>
<protein>
    <submittedName>
        <fullName evidence="2">Uncharacterized protein</fullName>
    </submittedName>
</protein>
<accession>A0A8C0DP67</accession>
<dbReference type="GO" id="GO:0022627">
    <property type="term" value="C:cytosolic small ribosomal subunit"/>
    <property type="evidence" value="ECO:0007669"/>
    <property type="project" value="TreeGrafter"/>
</dbReference>